<accession>A0A6J4JBG0</accession>
<evidence type="ECO:0000256" key="1">
    <source>
        <dbReference type="SAM" id="MobiDB-lite"/>
    </source>
</evidence>
<dbReference type="EMBL" id="CADCTB010000208">
    <property type="protein sequence ID" value="CAA9273668.1"/>
    <property type="molecule type" value="Genomic_DNA"/>
</dbReference>
<feature type="compositionally biased region" description="Basic and acidic residues" evidence="1">
    <location>
        <begin position="28"/>
        <end position="37"/>
    </location>
</feature>
<feature type="non-terminal residue" evidence="2">
    <location>
        <position position="107"/>
    </location>
</feature>
<organism evidence="2">
    <name type="scientific">uncultured Acidimicrobiales bacterium</name>
    <dbReference type="NCBI Taxonomy" id="310071"/>
    <lineage>
        <taxon>Bacteria</taxon>
        <taxon>Bacillati</taxon>
        <taxon>Actinomycetota</taxon>
        <taxon>Acidimicrobiia</taxon>
        <taxon>Acidimicrobiales</taxon>
        <taxon>environmental samples</taxon>
    </lineage>
</organism>
<evidence type="ECO:0000313" key="2">
    <source>
        <dbReference type="EMBL" id="CAA9273668.1"/>
    </source>
</evidence>
<reference evidence="2" key="1">
    <citation type="submission" date="2020-02" db="EMBL/GenBank/DDBJ databases">
        <authorList>
            <person name="Meier V. D."/>
        </authorList>
    </citation>
    <scope>NUCLEOTIDE SEQUENCE</scope>
    <source>
        <strain evidence="2">AVDCRST_MAG10</strain>
    </source>
</reference>
<protein>
    <submittedName>
        <fullName evidence="2">Integration host factor</fullName>
    </submittedName>
</protein>
<proteinExistence type="predicted"/>
<gene>
    <name evidence="2" type="ORF">AVDCRST_MAG10-3446</name>
</gene>
<sequence length="107" mass="11043">AAAARAHARRALGGARQGRCRPPPAGRAQREAQDGLHHAQGAARPGRARRGGRQDEGGHRARVVAGRRQGPSPAHDGADRDQRGPAGPRPGRPAAGVAAEGVSRRLL</sequence>
<feature type="region of interest" description="Disordered" evidence="1">
    <location>
        <begin position="1"/>
        <end position="107"/>
    </location>
</feature>
<name>A0A6J4JBG0_9ACTN</name>
<dbReference type="AlphaFoldDB" id="A0A6J4JBG0"/>
<feature type="compositionally biased region" description="Basic residues" evidence="1">
    <location>
        <begin position="1"/>
        <end position="10"/>
    </location>
</feature>
<feature type="non-terminal residue" evidence="2">
    <location>
        <position position="1"/>
    </location>
</feature>